<dbReference type="AlphaFoldDB" id="A0A0K0CYD3"/>
<organism evidence="1 2">
    <name type="scientific">Angiostrongylus cantonensis</name>
    <name type="common">Rat lungworm</name>
    <dbReference type="NCBI Taxonomy" id="6313"/>
    <lineage>
        <taxon>Eukaryota</taxon>
        <taxon>Metazoa</taxon>
        <taxon>Ecdysozoa</taxon>
        <taxon>Nematoda</taxon>
        <taxon>Chromadorea</taxon>
        <taxon>Rhabditida</taxon>
        <taxon>Rhabditina</taxon>
        <taxon>Rhabditomorpha</taxon>
        <taxon>Strongyloidea</taxon>
        <taxon>Metastrongylidae</taxon>
        <taxon>Angiostrongylus</taxon>
    </lineage>
</organism>
<evidence type="ECO:0000313" key="1">
    <source>
        <dbReference type="Proteomes" id="UP000035642"/>
    </source>
</evidence>
<dbReference type="Proteomes" id="UP000035642">
    <property type="component" value="Unassembled WGS sequence"/>
</dbReference>
<proteinExistence type="predicted"/>
<reference evidence="2" key="2">
    <citation type="submission" date="2017-02" db="UniProtKB">
        <authorList>
            <consortium name="WormBaseParasite"/>
        </authorList>
    </citation>
    <scope>IDENTIFICATION</scope>
</reference>
<name>A0A0K0CYD3_ANGCA</name>
<evidence type="ECO:0000313" key="2">
    <source>
        <dbReference type="WBParaSite" id="ACAC_0000264301-mRNA-1"/>
    </source>
</evidence>
<protein>
    <submittedName>
        <fullName evidence="2">Uncharacterized protein</fullName>
    </submittedName>
</protein>
<dbReference type="WBParaSite" id="ACAC_0000264301-mRNA-1">
    <property type="protein sequence ID" value="ACAC_0000264301-mRNA-1"/>
    <property type="gene ID" value="ACAC_0000264301"/>
</dbReference>
<keyword evidence="1" id="KW-1185">Reference proteome</keyword>
<accession>A0A0K0CYD3</accession>
<sequence length="113" mass="12364">MGNKIKVESEEQKKSSDFSEWGGYVDITSSKFLGDNNNIAAAGSQEQLGGEELVEVVEKNGFGITGFKVRKVVPSEKRRVHSGEVTLKPKSSLHDNEFSPVLCSTYVCVVNIL</sequence>
<reference evidence="1" key="1">
    <citation type="submission" date="2012-09" db="EMBL/GenBank/DDBJ databases">
        <authorList>
            <person name="Martin A.A."/>
        </authorList>
    </citation>
    <scope>NUCLEOTIDE SEQUENCE</scope>
</reference>